<dbReference type="WBParaSite" id="ES5_v2.g27106.t1">
    <property type="protein sequence ID" value="ES5_v2.g27106.t1"/>
    <property type="gene ID" value="ES5_v2.g27106"/>
</dbReference>
<sequence>MAYGIAGHRYKSVSLDGTLFQQNGIVSGGSLELRDKAKKWDEQKLRKLLEERAELQDKCEKLQQNAKRNFEIEIKQKQIQQIESRIQFTKSDYAKLQNETIPRLRRELDALQCQLQLIQPRIESGQKEIKEIEEEIEKLESEKNSISDSIFAEFCQAIGIEDIREYENREITFYQEYQRQLKSFEAEIARLQYEIDFLKSDDKRKKEKEEAEKIEKLQEFEAKLEKKVEKQVSELKKMEEDLRKAQNKAADQRSTVLKKEVKYDEAKKAVQTIDRNLVSMEKKVKNLEQIEARRSQKRHSLLHECKIAGIEIPLKAGRLEDVMIMETS</sequence>
<organism evidence="1 2">
    <name type="scientific">Panagrolaimus sp. ES5</name>
    <dbReference type="NCBI Taxonomy" id="591445"/>
    <lineage>
        <taxon>Eukaryota</taxon>
        <taxon>Metazoa</taxon>
        <taxon>Ecdysozoa</taxon>
        <taxon>Nematoda</taxon>
        <taxon>Chromadorea</taxon>
        <taxon>Rhabditida</taxon>
        <taxon>Tylenchina</taxon>
        <taxon>Panagrolaimomorpha</taxon>
        <taxon>Panagrolaimoidea</taxon>
        <taxon>Panagrolaimidae</taxon>
        <taxon>Panagrolaimus</taxon>
    </lineage>
</organism>
<accession>A0AC34GBV7</accession>
<dbReference type="Proteomes" id="UP000887579">
    <property type="component" value="Unplaced"/>
</dbReference>
<name>A0AC34GBV7_9BILA</name>
<protein>
    <submittedName>
        <fullName evidence="2">Uncharacterized protein</fullName>
    </submittedName>
</protein>
<reference evidence="2" key="1">
    <citation type="submission" date="2022-11" db="UniProtKB">
        <authorList>
            <consortium name="WormBaseParasite"/>
        </authorList>
    </citation>
    <scope>IDENTIFICATION</scope>
</reference>
<evidence type="ECO:0000313" key="2">
    <source>
        <dbReference type="WBParaSite" id="ES5_v2.g27106.t1"/>
    </source>
</evidence>
<proteinExistence type="predicted"/>
<evidence type="ECO:0000313" key="1">
    <source>
        <dbReference type="Proteomes" id="UP000887579"/>
    </source>
</evidence>